<name>K3ZG30_SETIT</name>
<dbReference type="Proteomes" id="UP000004995">
    <property type="component" value="Unassembled WGS sequence"/>
</dbReference>
<evidence type="ECO:0000313" key="2">
    <source>
        <dbReference type="Proteomes" id="UP000004995"/>
    </source>
</evidence>
<dbReference type="AlphaFoldDB" id="K3ZG30"/>
<dbReference type="HOGENOM" id="CLU_2692464_0_0_1"/>
<accession>K3ZG30</accession>
<dbReference type="InParanoid" id="K3ZG30"/>
<dbReference type="Gramene" id="KQL16188">
    <property type="protein sequence ID" value="KQL16188"/>
    <property type="gene ID" value="SETIT_025532mg"/>
</dbReference>
<organism evidence="1 2">
    <name type="scientific">Setaria italica</name>
    <name type="common">Foxtail millet</name>
    <name type="synonym">Panicum italicum</name>
    <dbReference type="NCBI Taxonomy" id="4555"/>
    <lineage>
        <taxon>Eukaryota</taxon>
        <taxon>Viridiplantae</taxon>
        <taxon>Streptophyta</taxon>
        <taxon>Embryophyta</taxon>
        <taxon>Tracheophyta</taxon>
        <taxon>Spermatophyta</taxon>
        <taxon>Magnoliopsida</taxon>
        <taxon>Liliopsida</taxon>
        <taxon>Poales</taxon>
        <taxon>Poaceae</taxon>
        <taxon>PACMAD clade</taxon>
        <taxon>Panicoideae</taxon>
        <taxon>Panicodae</taxon>
        <taxon>Paniceae</taxon>
        <taxon>Cenchrinae</taxon>
        <taxon>Setaria</taxon>
    </lineage>
</organism>
<reference evidence="1" key="2">
    <citation type="submission" date="2018-08" db="UniProtKB">
        <authorList>
            <consortium name="EnsemblPlants"/>
        </authorList>
    </citation>
    <scope>IDENTIFICATION</scope>
    <source>
        <strain evidence="1">Yugu1</strain>
    </source>
</reference>
<dbReference type="EMBL" id="AGNK02001893">
    <property type="status" value="NOT_ANNOTATED_CDS"/>
    <property type="molecule type" value="Genomic_DNA"/>
</dbReference>
<protein>
    <submittedName>
        <fullName evidence="1">Uncharacterized protein</fullName>
    </submittedName>
</protein>
<keyword evidence="2" id="KW-1185">Reference proteome</keyword>
<dbReference type="EnsemblPlants" id="KQL16188">
    <property type="protein sequence ID" value="KQL16188"/>
    <property type="gene ID" value="SETIT_025532mg"/>
</dbReference>
<evidence type="ECO:0000313" key="1">
    <source>
        <dbReference type="EnsemblPlants" id="KQL16188"/>
    </source>
</evidence>
<reference evidence="2" key="1">
    <citation type="journal article" date="2012" name="Nat. Biotechnol.">
        <title>Reference genome sequence of the model plant Setaria.</title>
        <authorList>
            <person name="Bennetzen J.L."/>
            <person name="Schmutz J."/>
            <person name="Wang H."/>
            <person name="Percifield R."/>
            <person name="Hawkins J."/>
            <person name="Pontaroli A.C."/>
            <person name="Estep M."/>
            <person name="Feng L."/>
            <person name="Vaughn J.N."/>
            <person name="Grimwood J."/>
            <person name="Jenkins J."/>
            <person name="Barry K."/>
            <person name="Lindquist E."/>
            <person name="Hellsten U."/>
            <person name="Deshpande S."/>
            <person name="Wang X."/>
            <person name="Wu X."/>
            <person name="Mitros T."/>
            <person name="Triplett J."/>
            <person name="Yang X."/>
            <person name="Ye C.Y."/>
            <person name="Mauro-Herrera M."/>
            <person name="Wang L."/>
            <person name="Li P."/>
            <person name="Sharma M."/>
            <person name="Sharma R."/>
            <person name="Ronald P.C."/>
            <person name="Panaud O."/>
            <person name="Kellogg E.A."/>
            <person name="Brutnell T.P."/>
            <person name="Doust A.N."/>
            <person name="Tuskan G.A."/>
            <person name="Rokhsar D."/>
            <person name="Devos K.M."/>
        </authorList>
    </citation>
    <scope>NUCLEOTIDE SEQUENCE [LARGE SCALE GENOMIC DNA]</scope>
    <source>
        <strain evidence="2">cv. Yugu1</strain>
    </source>
</reference>
<sequence>MGKDIFFFTSWGRNTYHSALCAASLASHEQRAQHKGKRSNACCRCSSGSKEMKKWDEPAHARIMVSLQSHIICQ</sequence>
<proteinExistence type="predicted"/>